<gene>
    <name evidence="2" type="ORF">OIDMADRAFT_32734</name>
</gene>
<organism evidence="2 3">
    <name type="scientific">Oidiodendron maius (strain Zn)</name>
    <dbReference type="NCBI Taxonomy" id="913774"/>
    <lineage>
        <taxon>Eukaryota</taxon>
        <taxon>Fungi</taxon>
        <taxon>Dikarya</taxon>
        <taxon>Ascomycota</taxon>
        <taxon>Pezizomycotina</taxon>
        <taxon>Leotiomycetes</taxon>
        <taxon>Leotiomycetes incertae sedis</taxon>
        <taxon>Myxotrichaceae</taxon>
        <taxon>Oidiodendron</taxon>
    </lineage>
</organism>
<dbReference type="AlphaFoldDB" id="A0A0C3CD01"/>
<feature type="chain" id="PRO_5002162365" evidence="1">
    <location>
        <begin position="24"/>
        <end position="441"/>
    </location>
</feature>
<feature type="signal peptide" evidence="1">
    <location>
        <begin position="1"/>
        <end position="23"/>
    </location>
</feature>
<dbReference type="EMBL" id="KN832883">
    <property type="protein sequence ID" value="KIM96828.1"/>
    <property type="molecule type" value="Genomic_DNA"/>
</dbReference>
<name>A0A0C3CD01_OIDMZ</name>
<dbReference type="HOGENOM" id="CLU_033745_0_0_1"/>
<evidence type="ECO:0000313" key="2">
    <source>
        <dbReference type="EMBL" id="KIM96828.1"/>
    </source>
</evidence>
<sequence>MLVSETLFPLLTLCASLAQGVQASVLPGRRNRVHLKPHKRQMSNQFNPLPDSGFDDPTVQIADPAFGTAIQAGYQGPMASYEDHALVGPVDLLRNGQVNFGVTPNFTTPLYFGVSANKSSYWYIVTDSSDEGNARQLGVNFAPKLRFAAQGRTPEETLGAEQLNIVNNTIYGRKGMVDFSPVRNIVPGSPEPFPPKSVQPGSVGDEFYTPLVQLMNAGWEVWNAPIVAGDVDEDYLNQFCDGIPQDQLAEFRSHVHDQVLAICPREETVTLSTIHGFSFSKSVLYLIADGSDPLPATLDGGTYAPRLSHVKLGDDDALFSGIERFFVNTNGYTDHDLPQGAPNNETHHPWRQGLNSAILGEGNPLNILGAIPTVAYDYSPLWDFNLWTWTNYSIENGIRTRLTGEFEVLGMAAAGYVTNPDGSPLGDAGIVNNCPVIHRFL</sequence>
<keyword evidence="1" id="KW-0732">Signal</keyword>
<proteinExistence type="predicted"/>
<keyword evidence="3" id="KW-1185">Reference proteome</keyword>
<dbReference type="Proteomes" id="UP000054321">
    <property type="component" value="Unassembled WGS sequence"/>
</dbReference>
<evidence type="ECO:0000313" key="3">
    <source>
        <dbReference type="Proteomes" id="UP000054321"/>
    </source>
</evidence>
<accession>A0A0C3CD01</accession>
<dbReference type="InParanoid" id="A0A0C3CD01"/>
<reference evidence="3" key="2">
    <citation type="submission" date="2015-01" db="EMBL/GenBank/DDBJ databases">
        <title>Evolutionary Origins and Diversification of the Mycorrhizal Mutualists.</title>
        <authorList>
            <consortium name="DOE Joint Genome Institute"/>
            <consortium name="Mycorrhizal Genomics Consortium"/>
            <person name="Kohler A."/>
            <person name="Kuo A."/>
            <person name="Nagy L.G."/>
            <person name="Floudas D."/>
            <person name="Copeland A."/>
            <person name="Barry K.W."/>
            <person name="Cichocki N."/>
            <person name="Veneault-Fourrey C."/>
            <person name="LaButti K."/>
            <person name="Lindquist E.A."/>
            <person name="Lipzen A."/>
            <person name="Lundell T."/>
            <person name="Morin E."/>
            <person name="Murat C."/>
            <person name="Riley R."/>
            <person name="Ohm R."/>
            <person name="Sun H."/>
            <person name="Tunlid A."/>
            <person name="Henrissat B."/>
            <person name="Grigoriev I.V."/>
            <person name="Hibbett D.S."/>
            <person name="Martin F."/>
        </authorList>
    </citation>
    <scope>NUCLEOTIDE SEQUENCE [LARGE SCALE GENOMIC DNA]</scope>
    <source>
        <strain evidence="3">Zn</strain>
    </source>
</reference>
<evidence type="ECO:0000256" key="1">
    <source>
        <dbReference type="SAM" id="SignalP"/>
    </source>
</evidence>
<reference evidence="2 3" key="1">
    <citation type="submission" date="2014-04" db="EMBL/GenBank/DDBJ databases">
        <authorList>
            <consortium name="DOE Joint Genome Institute"/>
            <person name="Kuo A."/>
            <person name="Martino E."/>
            <person name="Perotto S."/>
            <person name="Kohler A."/>
            <person name="Nagy L.G."/>
            <person name="Floudas D."/>
            <person name="Copeland A."/>
            <person name="Barry K.W."/>
            <person name="Cichocki N."/>
            <person name="Veneault-Fourrey C."/>
            <person name="LaButti K."/>
            <person name="Lindquist E.A."/>
            <person name="Lipzen A."/>
            <person name="Lundell T."/>
            <person name="Morin E."/>
            <person name="Murat C."/>
            <person name="Sun H."/>
            <person name="Tunlid A."/>
            <person name="Henrissat B."/>
            <person name="Grigoriev I.V."/>
            <person name="Hibbett D.S."/>
            <person name="Martin F."/>
            <person name="Nordberg H.P."/>
            <person name="Cantor M.N."/>
            <person name="Hua S.X."/>
        </authorList>
    </citation>
    <scope>NUCLEOTIDE SEQUENCE [LARGE SCALE GENOMIC DNA]</scope>
    <source>
        <strain evidence="2 3">Zn</strain>
    </source>
</reference>
<protein>
    <submittedName>
        <fullName evidence="2">Uncharacterized protein</fullName>
    </submittedName>
</protein>
<dbReference type="OrthoDB" id="4194at2759"/>